<dbReference type="CDD" id="cd06223">
    <property type="entry name" value="PRTases_typeI"/>
    <property type="match status" value="1"/>
</dbReference>
<evidence type="ECO:0000256" key="2">
    <source>
        <dbReference type="ARBA" id="ARBA00022679"/>
    </source>
</evidence>
<accession>A0A934KED1</accession>
<dbReference type="RefSeq" id="WP_338178870.1">
    <property type="nucleotide sequence ID" value="NZ_JAEKNQ010000033.1"/>
</dbReference>
<keyword evidence="2" id="KW-0808">Transferase</keyword>
<dbReference type="PANTHER" id="PTHR43363:SF1">
    <property type="entry name" value="HYPOXANTHINE-GUANINE PHOSPHORIBOSYLTRANSFERASE"/>
    <property type="match status" value="1"/>
</dbReference>
<dbReference type="GO" id="GO:0016757">
    <property type="term" value="F:glycosyltransferase activity"/>
    <property type="evidence" value="ECO:0007669"/>
    <property type="project" value="UniProtKB-KW"/>
</dbReference>
<reference evidence="4 5" key="1">
    <citation type="submission" date="2020-10" db="EMBL/GenBank/DDBJ databases">
        <title>Ca. Dormibacterota MAGs.</title>
        <authorList>
            <person name="Montgomery K."/>
        </authorList>
    </citation>
    <scope>NUCLEOTIDE SEQUENCE [LARGE SCALE GENOMIC DNA]</scope>
    <source>
        <strain evidence="4">SC8811_S16_3</strain>
    </source>
</reference>
<dbReference type="Proteomes" id="UP000620075">
    <property type="component" value="Unassembled WGS sequence"/>
</dbReference>
<proteinExistence type="predicted"/>
<comment type="caution">
    <text evidence="4">The sequence shown here is derived from an EMBL/GenBank/DDBJ whole genome shotgun (WGS) entry which is preliminary data.</text>
</comment>
<dbReference type="AlphaFoldDB" id="A0A934KED1"/>
<evidence type="ECO:0000259" key="3">
    <source>
        <dbReference type="Pfam" id="PF00156"/>
    </source>
</evidence>
<evidence type="ECO:0000313" key="5">
    <source>
        <dbReference type="Proteomes" id="UP000620075"/>
    </source>
</evidence>
<dbReference type="Pfam" id="PF00156">
    <property type="entry name" value="Pribosyltran"/>
    <property type="match status" value="1"/>
</dbReference>
<dbReference type="Gene3D" id="3.40.50.2020">
    <property type="match status" value="1"/>
</dbReference>
<name>A0A934KED1_9BACT</name>
<organism evidence="4 5">
    <name type="scientific">Candidatus Dormiibacter inghamiae</name>
    <dbReference type="NCBI Taxonomy" id="3127013"/>
    <lineage>
        <taxon>Bacteria</taxon>
        <taxon>Bacillati</taxon>
        <taxon>Candidatus Dormiibacterota</taxon>
        <taxon>Candidatus Dormibacteria</taxon>
        <taxon>Candidatus Dormibacterales</taxon>
        <taxon>Candidatus Dormibacteraceae</taxon>
        <taxon>Candidatus Dormiibacter</taxon>
    </lineage>
</organism>
<dbReference type="EMBL" id="JAEKNQ010000033">
    <property type="protein sequence ID" value="MBJ7603220.1"/>
    <property type="molecule type" value="Genomic_DNA"/>
</dbReference>
<dbReference type="SUPFAM" id="SSF53271">
    <property type="entry name" value="PRTase-like"/>
    <property type="match status" value="1"/>
</dbReference>
<dbReference type="PANTHER" id="PTHR43363">
    <property type="entry name" value="HYPOXANTHINE PHOSPHORIBOSYLTRANSFERASE"/>
    <property type="match status" value="1"/>
</dbReference>
<dbReference type="InterPro" id="IPR000836">
    <property type="entry name" value="PRTase_dom"/>
</dbReference>
<sequence length="169" mass="18508">MLSEEAAPAREILTWDLFGEAGRDLAQMVADSGYRPTIILGVARGGLLPAACLSYALGVKNLFTMNVEFYTGIDQRLDLPVMLPPLLNVVDIKGASVLVVDDVADTGHTLKLVRDFCADHVVEARSAVIYEKSRSIVKCDYVWKRTDSWVLFPWSSQPPVVSGVRVAEA</sequence>
<gene>
    <name evidence="4" type="ORF">JF888_08555</name>
</gene>
<protein>
    <submittedName>
        <fullName evidence="4">Phosphoribosyltransferase</fullName>
    </submittedName>
</protein>
<evidence type="ECO:0000256" key="1">
    <source>
        <dbReference type="ARBA" id="ARBA00022676"/>
    </source>
</evidence>
<dbReference type="InterPro" id="IPR029057">
    <property type="entry name" value="PRTase-like"/>
</dbReference>
<keyword evidence="1 4" id="KW-0328">Glycosyltransferase</keyword>
<feature type="domain" description="Phosphoribosyltransferase" evidence="3">
    <location>
        <begin position="11"/>
        <end position="155"/>
    </location>
</feature>
<evidence type="ECO:0000313" key="4">
    <source>
        <dbReference type="EMBL" id="MBJ7603220.1"/>
    </source>
</evidence>